<dbReference type="InterPro" id="IPR007345">
    <property type="entry name" value="Polysacch_pyruvyl_Trfase"/>
</dbReference>
<dbReference type="PANTHER" id="PTHR36836">
    <property type="entry name" value="COLANIC ACID BIOSYNTHESIS PROTEIN WCAK"/>
    <property type="match status" value="1"/>
</dbReference>
<feature type="domain" description="Polysaccharide pyruvyl transferase" evidence="1">
    <location>
        <begin position="49"/>
        <end position="302"/>
    </location>
</feature>
<dbReference type="AlphaFoldDB" id="A0A137RLC7"/>
<reference evidence="2 3" key="2">
    <citation type="journal article" date="2016" name="Int. J. Syst. Evol. Microbiol.">
        <title>Vitellibacter aquimaris sp. nov., a marine bacterium isolated from seawater.</title>
        <authorList>
            <person name="Thevarajoo S."/>
            <person name="Selvaratnam C."/>
            <person name="Goh K.M."/>
            <person name="Hong K.W."/>
            <person name="Chan X.Y."/>
            <person name="Chan K.G."/>
            <person name="Chong C.S."/>
        </authorList>
    </citation>
    <scope>NUCLEOTIDE SEQUENCE [LARGE SCALE GENOMIC DNA]</scope>
    <source>
        <strain evidence="2 3">D-24</strain>
    </source>
</reference>
<accession>A0A137RLC7</accession>
<dbReference type="Proteomes" id="UP000070138">
    <property type="component" value="Unassembled WGS sequence"/>
</dbReference>
<gene>
    <name evidence="2" type="ORF">LS48_00360</name>
</gene>
<keyword evidence="2" id="KW-0808">Transferase</keyword>
<evidence type="ECO:0000313" key="2">
    <source>
        <dbReference type="EMBL" id="KXO00967.1"/>
    </source>
</evidence>
<proteinExistence type="predicted"/>
<dbReference type="GO" id="GO:0016740">
    <property type="term" value="F:transferase activity"/>
    <property type="evidence" value="ECO:0007669"/>
    <property type="project" value="UniProtKB-KW"/>
</dbReference>
<dbReference type="RefSeq" id="WP_062618841.1">
    <property type="nucleotide sequence ID" value="NZ_JRWG01000001.1"/>
</dbReference>
<dbReference type="EMBL" id="JRWG01000001">
    <property type="protein sequence ID" value="KXO00967.1"/>
    <property type="molecule type" value="Genomic_DNA"/>
</dbReference>
<reference evidence="3" key="1">
    <citation type="submission" date="2014-10" db="EMBL/GenBank/DDBJ databases">
        <title>Genome sequencing of Vitellibacter sp. D-24.</title>
        <authorList>
            <person name="Thevarajoo S."/>
            <person name="Selvaratnam C."/>
            <person name="Goh K.M."/>
            <person name="Chong C.S."/>
        </authorList>
    </citation>
    <scope>NUCLEOTIDE SEQUENCE [LARGE SCALE GENOMIC DNA]</scope>
    <source>
        <strain evidence="3">D-24</strain>
    </source>
</reference>
<evidence type="ECO:0000259" key="1">
    <source>
        <dbReference type="Pfam" id="PF04230"/>
    </source>
</evidence>
<keyword evidence="3" id="KW-1185">Reference proteome</keyword>
<dbReference type="PANTHER" id="PTHR36836:SF1">
    <property type="entry name" value="COLANIC ACID BIOSYNTHESIS PROTEIN WCAK"/>
    <property type="match status" value="1"/>
</dbReference>
<protein>
    <submittedName>
        <fullName evidence="2">Polysaccharide pyruvyl transferase</fullName>
    </submittedName>
</protein>
<dbReference type="PATRIC" id="fig|1548749.3.peg.79"/>
<dbReference type="Pfam" id="PF04230">
    <property type="entry name" value="PS_pyruv_trans"/>
    <property type="match status" value="1"/>
</dbReference>
<dbReference type="STRING" id="1548749.LS48_00360"/>
<sequence length="371" mass="42611">MIFNSDILFTGYYGQQNTGDDAFVEVASWGANKYWNKTNNRFLAKSENLPKTLFPVSGYPLTIPKTYSLQADCLLSNTQAFIYAGGSTIHSRLSPSNIRYKAVQRKKNGKDLKYGAIGVSIGPFKSIENERAIQSYLKHMDFLAVRDQASYDIVSEWDLPYNPINAFDLAALLPEIYNYLFQKKNNQIKIIGISVCPYESHQVGMNSSMEIKRNTMLIDLIKKLDKLGNFHFRFYVINGNPKYGDLKLTTETVEKASPKNFEIFYYNKNTKLTWESIAQCDLVVSTRLHAAIFACFAEVPFMLNEYHRKCGDFLNNVGYNNMYRLFNSEFDVNKKAEQIVEIVNNPSIYSKPKHIKEMTEKARINFTAINF</sequence>
<dbReference type="OrthoDB" id="624106at2"/>
<comment type="caution">
    <text evidence="2">The sequence shown here is derived from an EMBL/GenBank/DDBJ whole genome shotgun (WGS) entry which is preliminary data.</text>
</comment>
<organism evidence="2 3">
    <name type="scientific">Aequorivita aquimaris</name>
    <dbReference type="NCBI Taxonomy" id="1548749"/>
    <lineage>
        <taxon>Bacteria</taxon>
        <taxon>Pseudomonadati</taxon>
        <taxon>Bacteroidota</taxon>
        <taxon>Flavobacteriia</taxon>
        <taxon>Flavobacteriales</taxon>
        <taxon>Flavobacteriaceae</taxon>
        <taxon>Aequorivita</taxon>
    </lineage>
</organism>
<evidence type="ECO:0000313" key="3">
    <source>
        <dbReference type="Proteomes" id="UP000070138"/>
    </source>
</evidence>
<name>A0A137RLC7_9FLAO</name>